<dbReference type="GO" id="GO:1902600">
    <property type="term" value="P:proton transmembrane transport"/>
    <property type="evidence" value="ECO:0007669"/>
    <property type="project" value="InterPro"/>
</dbReference>
<dbReference type="InterPro" id="IPR050794">
    <property type="entry name" value="CPA2_transporter"/>
</dbReference>
<feature type="coiled-coil region" evidence="10">
    <location>
        <begin position="16"/>
        <end position="43"/>
    </location>
</feature>
<evidence type="ECO:0000259" key="12">
    <source>
        <dbReference type="Pfam" id="PF00999"/>
    </source>
</evidence>
<keyword evidence="9" id="KW-0539">Nucleus</keyword>
<evidence type="ECO:0000256" key="5">
    <source>
        <dbReference type="ARBA" id="ARBA00022692"/>
    </source>
</evidence>
<evidence type="ECO:0000313" key="14">
    <source>
        <dbReference type="Proteomes" id="UP000650582"/>
    </source>
</evidence>
<evidence type="ECO:0000256" key="10">
    <source>
        <dbReference type="SAM" id="Coils"/>
    </source>
</evidence>
<reference evidence="13" key="1">
    <citation type="submission" date="2020-09" db="EMBL/GenBank/DDBJ databases">
        <title>Comparative genome analyses of four rice-infecting Rhizoctonia solani isolates reveal extensive enrichment of homogalacturonan modification genes.</title>
        <authorList>
            <person name="Lee D.-Y."/>
            <person name="Jeon J."/>
            <person name="Kim K.-T."/>
            <person name="Cheong K."/>
            <person name="Song H."/>
            <person name="Choi G."/>
            <person name="Ko J."/>
            <person name="Opiyo S.O."/>
            <person name="Zuo S."/>
            <person name="Madhav S."/>
            <person name="Lee Y.-H."/>
            <person name="Wang G.-L."/>
        </authorList>
    </citation>
    <scope>NUCLEOTIDE SEQUENCE</scope>
    <source>
        <strain evidence="13">AG1-IA YN-7</strain>
    </source>
</reference>
<feature type="transmembrane region" description="Helical" evidence="11">
    <location>
        <begin position="371"/>
        <end position="391"/>
    </location>
</feature>
<dbReference type="InterPro" id="IPR006153">
    <property type="entry name" value="Cation/H_exchanger_TM"/>
</dbReference>
<feature type="transmembrane region" description="Helical" evidence="11">
    <location>
        <begin position="237"/>
        <end position="260"/>
    </location>
</feature>
<dbReference type="Pfam" id="PF00999">
    <property type="entry name" value="Na_H_Exchanger"/>
    <property type="match status" value="1"/>
</dbReference>
<name>A0A8H7HD99_9AGAM</name>
<comment type="caution">
    <text evidence="13">The sequence shown here is derived from an EMBL/GenBank/DDBJ whole genome shotgun (WGS) entry which is preliminary data.</text>
</comment>
<dbReference type="PRINTS" id="PR00322">
    <property type="entry name" value="G10"/>
</dbReference>
<feature type="transmembrane region" description="Helical" evidence="11">
    <location>
        <begin position="207"/>
        <end position="225"/>
    </location>
</feature>
<evidence type="ECO:0000256" key="1">
    <source>
        <dbReference type="ARBA" id="ARBA00004123"/>
    </source>
</evidence>
<keyword evidence="4" id="KW-0813">Transport</keyword>
<comment type="similarity">
    <text evidence="3">Belongs to the BUD31 (G10) family.</text>
</comment>
<keyword evidence="6 11" id="KW-1133">Transmembrane helix</keyword>
<protein>
    <submittedName>
        <fullName evidence="13">Sodium/hydrogen exchanger family</fullName>
    </submittedName>
</protein>
<dbReference type="Pfam" id="PF01125">
    <property type="entry name" value="BUD31"/>
    <property type="match status" value="1"/>
</dbReference>
<keyword evidence="5 11" id="KW-0812">Transmembrane</keyword>
<keyword evidence="8 11" id="KW-0472">Membrane</keyword>
<feature type="domain" description="Cation/H+ exchanger transmembrane" evidence="12">
    <location>
        <begin position="195"/>
        <end position="571"/>
    </location>
</feature>
<dbReference type="InterPro" id="IPR038770">
    <property type="entry name" value="Na+/solute_symporter_sf"/>
</dbReference>
<dbReference type="GO" id="GO:0016020">
    <property type="term" value="C:membrane"/>
    <property type="evidence" value="ECO:0007669"/>
    <property type="project" value="UniProtKB-SubCell"/>
</dbReference>
<feature type="transmembrane region" description="Helical" evidence="11">
    <location>
        <begin position="556"/>
        <end position="578"/>
    </location>
</feature>
<dbReference type="InterPro" id="IPR001748">
    <property type="entry name" value="BUD31"/>
</dbReference>
<evidence type="ECO:0000256" key="7">
    <source>
        <dbReference type="ARBA" id="ARBA00023065"/>
    </source>
</evidence>
<evidence type="ECO:0000256" key="6">
    <source>
        <dbReference type="ARBA" id="ARBA00022989"/>
    </source>
</evidence>
<evidence type="ECO:0000256" key="11">
    <source>
        <dbReference type="SAM" id="Phobius"/>
    </source>
</evidence>
<feature type="transmembrane region" description="Helical" evidence="11">
    <location>
        <begin position="403"/>
        <end position="426"/>
    </location>
</feature>
<feature type="transmembrane region" description="Helical" evidence="11">
    <location>
        <begin position="491"/>
        <end position="514"/>
    </location>
</feature>
<accession>A0A8H7HD99</accession>
<dbReference type="PANTHER" id="PTHR32468:SF0">
    <property type="entry name" value="K(+)_H(+) ANTIPORTER 1"/>
    <property type="match status" value="1"/>
</dbReference>
<sequence>MPKIRTTRTKKPPEGFEEIESILDDYAKKMRDAENESHEGKRKSESLWPIMRISHTRSRYIYELYYKREAISKELYEWLLKEGYADANLIAKWKKTGYEKLCCVRCIQTRDMNYQGSTCICRVPKAQVKEGTVVQCVHCVLDRPRNDEAGSSGFTQIELAGGILSGENPSHFDTANPIRIWVIQLILIVCMTQGLALVLAKLKQPRVIAEVIGGILLGPTAFGRIPNFSKTVFPPESLPYLSLVATIGLCLFMFVIAMELDIAVIKRNAKASTAISAAGMILPFGVGVAVAVPIYHQFIDPEKASFGHFLLFVGVAISITAFPVLCRILTELKLLDTHVGVTTLSAGVGNDVVGWILLALTVALVNASEGLTALYILLTCVGWILFVLFPVKWGYRWLARYSGSLGSGTPTPFMMTVTMLLVFASAFFTDVIGVHAIFGAFIAGLVIPRDNGFSIALLEKIEDLVSILFLPLYFTLSGLKTDLGLLNDGTAWGYTFLVIVVAFLGKFIGCAVTARLMGFNTRESGAIGMLMSCKGLVELIVLNIGLAAGILDTKVFSMFVMMAVVLTFITSPCTVFIYPERVRQHISANKSSSEDPANMNHRRSVAGNATGPISLMTRFTVVLSKIEHLPAVMTLTQFLQPPLKASLAKPALIGTSDEKVDLMDPSSPIISPLPSNTPLVSDGTPRVTIDALRLIELTERTSAVMRVTAAEELMHRDTLISVMRTFGHLNRIPVSSALSIVPQESFSSSVTSHARETNADLVVVPWNAAPSAIEEIPQNSNGVAPQNPFDAIFGGRSAAVDKATALGYSQFIRRVFVESPADVALFIDRGLSPLETSATYGQHIFLPFFGGPDDRLALAFVVQLCAHPAVSATVMRMKKTDGLEETETRATDVKTQQVTATLAANNMTVHSVGATSQFDTDLLTLVLQMGPDTIYPQNTTQTRLQSETADNLFWTQMVSSSDAQSPAIQGALSRITFVEDESPTPLAGILKQCSNEHDSAVASSKALLVVVGRGRRLAAESHTDELREIIAASNASGTIGGEVRRTVGDVATAFVATGAKASLFVLQASDNVGDD</sequence>
<dbReference type="EMBL" id="JACYCC010000036">
    <property type="protein sequence ID" value="KAF8681292.1"/>
    <property type="molecule type" value="Genomic_DNA"/>
</dbReference>
<dbReference type="Gene3D" id="1.20.1530.20">
    <property type="match status" value="1"/>
</dbReference>
<evidence type="ECO:0000256" key="3">
    <source>
        <dbReference type="ARBA" id="ARBA00005287"/>
    </source>
</evidence>
<evidence type="ECO:0000313" key="13">
    <source>
        <dbReference type="EMBL" id="KAF8681292.1"/>
    </source>
</evidence>
<organism evidence="13 14">
    <name type="scientific">Rhizoctonia solani</name>
    <dbReference type="NCBI Taxonomy" id="456999"/>
    <lineage>
        <taxon>Eukaryota</taxon>
        <taxon>Fungi</taxon>
        <taxon>Dikarya</taxon>
        <taxon>Basidiomycota</taxon>
        <taxon>Agaricomycotina</taxon>
        <taxon>Agaricomycetes</taxon>
        <taxon>Cantharellales</taxon>
        <taxon>Ceratobasidiaceae</taxon>
        <taxon>Rhizoctonia</taxon>
    </lineage>
</organism>
<feature type="transmembrane region" description="Helical" evidence="11">
    <location>
        <begin position="306"/>
        <end position="329"/>
    </location>
</feature>
<keyword evidence="10" id="KW-0175">Coiled coil</keyword>
<evidence type="ECO:0000256" key="9">
    <source>
        <dbReference type="ARBA" id="ARBA00023242"/>
    </source>
</evidence>
<feature type="transmembrane region" description="Helical" evidence="11">
    <location>
        <begin position="272"/>
        <end position="294"/>
    </location>
</feature>
<evidence type="ECO:0000256" key="2">
    <source>
        <dbReference type="ARBA" id="ARBA00004141"/>
    </source>
</evidence>
<dbReference type="PANTHER" id="PTHR32468">
    <property type="entry name" value="CATION/H + ANTIPORTER"/>
    <property type="match status" value="1"/>
</dbReference>
<dbReference type="GO" id="GO:0005634">
    <property type="term" value="C:nucleus"/>
    <property type="evidence" value="ECO:0007669"/>
    <property type="project" value="UniProtKB-SubCell"/>
</dbReference>
<keyword evidence="7" id="KW-0406">Ion transport</keyword>
<dbReference type="GO" id="GO:0015297">
    <property type="term" value="F:antiporter activity"/>
    <property type="evidence" value="ECO:0007669"/>
    <property type="project" value="InterPro"/>
</dbReference>
<comment type="subcellular location">
    <subcellularLocation>
        <location evidence="2">Membrane</location>
        <topology evidence="2">Multi-pass membrane protein</topology>
    </subcellularLocation>
    <subcellularLocation>
        <location evidence="1">Nucleus</location>
    </subcellularLocation>
</comment>
<feature type="transmembrane region" description="Helical" evidence="11">
    <location>
        <begin position="432"/>
        <end position="449"/>
    </location>
</feature>
<feature type="transmembrane region" description="Helical" evidence="11">
    <location>
        <begin position="461"/>
        <end position="479"/>
    </location>
</feature>
<proteinExistence type="inferred from homology"/>
<feature type="transmembrane region" description="Helical" evidence="11">
    <location>
        <begin position="178"/>
        <end position="200"/>
    </location>
</feature>
<dbReference type="Proteomes" id="UP000650582">
    <property type="component" value="Unassembled WGS sequence"/>
</dbReference>
<dbReference type="AlphaFoldDB" id="A0A8H7HD99"/>
<evidence type="ECO:0000256" key="8">
    <source>
        <dbReference type="ARBA" id="ARBA00023136"/>
    </source>
</evidence>
<feature type="transmembrane region" description="Helical" evidence="11">
    <location>
        <begin position="341"/>
        <end position="365"/>
    </location>
</feature>
<gene>
    <name evidence="13" type="ORF">RHS04_03127</name>
</gene>
<evidence type="ECO:0000256" key="4">
    <source>
        <dbReference type="ARBA" id="ARBA00022448"/>
    </source>
</evidence>